<dbReference type="Proteomes" id="UP000190648">
    <property type="component" value="Unassembled WGS sequence"/>
</dbReference>
<gene>
    <name evidence="1" type="ORF">AV530_002860</name>
</gene>
<organism evidence="1 2">
    <name type="scientific">Patagioenas fasciata monilis</name>
    <dbReference type="NCBI Taxonomy" id="372326"/>
    <lineage>
        <taxon>Eukaryota</taxon>
        <taxon>Metazoa</taxon>
        <taxon>Chordata</taxon>
        <taxon>Craniata</taxon>
        <taxon>Vertebrata</taxon>
        <taxon>Euteleostomi</taxon>
        <taxon>Archelosauria</taxon>
        <taxon>Archosauria</taxon>
        <taxon>Dinosauria</taxon>
        <taxon>Saurischia</taxon>
        <taxon>Theropoda</taxon>
        <taxon>Coelurosauria</taxon>
        <taxon>Aves</taxon>
        <taxon>Neognathae</taxon>
        <taxon>Neoaves</taxon>
        <taxon>Columbimorphae</taxon>
        <taxon>Columbiformes</taxon>
        <taxon>Columbidae</taxon>
        <taxon>Patagioenas</taxon>
    </lineage>
</organism>
<dbReference type="AlphaFoldDB" id="A0A1V4K9P0"/>
<keyword evidence="2" id="KW-1185">Reference proteome</keyword>
<reference evidence="1 2" key="1">
    <citation type="submission" date="2016-02" db="EMBL/GenBank/DDBJ databases">
        <title>Band-tailed pigeon sequencing and assembly.</title>
        <authorList>
            <person name="Soares A.E."/>
            <person name="Novak B.J."/>
            <person name="Rice E.S."/>
            <person name="O'Connell B."/>
            <person name="Chang D."/>
            <person name="Weber S."/>
            <person name="Shapiro B."/>
        </authorList>
    </citation>
    <scope>NUCLEOTIDE SEQUENCE [LARGE SCALE GENOMIC DNA]</scope>
    <source>
        <strain evidence="1">BTP2013</strain>
        <tissue evidence="1">Blood</tissue>
    </source>
</reference>
<sequence length="66" mass="7669">MILLLRTLTVIEDMILPPPLLGCTTLMCHCCDHQRLYGKHMDYRTIGLRKKKLDEKLNITGLFLVK</sequence>
<proteinExistence type="predicted"/>
<comment type="caution">
    <text evidence="1">The sequence shown here is derived from an EMBL/GenBank/DDBJ whole genome shotgun (WGS) entry which is preliminary data.</text>
</comment>
<evidence type="ECO:0000313" key="1">
    <source>
        <dbReference type="EMBL" id="OPJ81093.1"/>
    </source>
</evidence>
<evidence type="ECO:0000313" key="2">
    <source>
        <dbReference type="Proteomes" id="UP000190648"/>
    </source>
</evidence>
<name>A0A1V4K9P0_PATFA</name>
<dbReference type="EMBL" id="LSYS01004095">
    <property type="protein sequence ID" value="OPJ81093.1"/>
    <property type="molecule type" value="Genomic_DNA"/>
</dbReference>
<protein>
    <submittedName>
        <fullName evidence="1">Uncharacterized protein</fullName>
    </submittedName>
</protein>
<accession>A0A1V4K9P0</accession>